<protein>
    <recommendedName>
        <fullName evidence="4">Flagellar motor switch protein FliG</fullName>
    </recommendedName>
</protein>
<keyword evidence="14" id="KW-0966">Cell projection</keyword>
<evidence type="ECO:0000256" key="6">
    <source>
        <dbReference type="ARBA" id="ARBA00022500"/>
    </source>
</evidence>
<dbReference type="SUPFAM" id="SSF48029">
    <property type="entry name" value="FliG"/>
    <property type="match status" value="2"/>
</dbReference>
<keyword evidence="7" id="KW-0283">Flagellar rotation</keyword>
<feature type="domain" description="Flagellar motor switch protein FliG C-terminal" evidence="11">
    <location>
        <begin position="230"/>
        <end position="335"/>
    </location>
</feature>
<comment type="subcellular location">
    <subcellularLocation>
        <location evidence="1">Bacterial flagellum basal body</location>
    </subcellularLocation>
    <subcellularLocation>
        <location evidence="2">Cell inner membrane</location>
        <topology evidence="2">Peripheral membrane protein</topology>
        <orientation evidence="2">Cytoplasmic side</orientation>
    </subcellularLocation>
</comment>
<evidence type="ECO:0000259" key="13">
    <source>
        <dbReference type="Pfam" id="PF14842"/>
    </source>
</evidence>
<evidence type="ECO:0000313" key="15">
    <source>
        <dbReference type="Proteomes" id="UP000238730"/>
    </source>
</evidence>
<dbReference type="RefSeq" id="WP_105062554.1">
    <property type="nucleotide sequence ID" value="NZ_MSCJ01000003.1"/>
</dbReference>
<dbReference type="Pfam" id="PF14842">
    <property type="entry name" value="FliG_N"/>
    <property type="match status" value="1"/>
</dbReference>
<dbReference type="InterPro" id="IPR011002">
    <property type="entry name" value="FliG_a-hlx"/>
</dbReference>
<dbReference type="PRINTS" id="PR00954">
    <property type="entry name" value="FLGMOTORFLIG"/>
</dbReference>
<evidence type="ECO:0000313" key="14">
    <source>
        <dbReference type="EMBL" id="PQJ62780.1"/>
    </source>
</evidence>
<name>A0A2S7VM72_PHOAN</name>
<evidence type="ECO:0000256" key="3">
    <source>
        <dbReference type="ARBA" id="ARBA00010299"/>
    </source>
</evidence>
<evidence type="ECO:0000256" key="1">
    <source>
        <dbReference type="ARBA" id="ARBA00004117"/>
    </source>
</evidence>
<keyword evidence="14" id="KW-0282">Flagellum</keyword>
<comment type="caution">
    <text evidence="14">The sequence shown here is derived from an EMBL/GenBank/DDBJ whole genome shotgun (WGS) entry which is preliminary data.</text>
</comment>
<dbReference type="Pfam" id="PF14841">
    <property type="entry name" value="FliG_M"/>
    <property type="match status" value="1"/>
</dbReference>
<dbReference type="OrthoDB" id="358614at2"/>
<keyword evidence="9" id="KW-0975">Bacterial flagellum</keyword>
<evidence type="ECO:0000259" key="11">
    <source>
        <dbReference type="Pfam" id="PF01706"/>
    </source>
</evidence>
<organism evidence="14 15">
    <name type="scientific">Photobacterium angustum</name>
    <dbReference type="NCBI Taxonomy" id="661"/>
    <lineage>
        <taxon>Bacteria</taxon>
        <taxon>Pseudomonadati</taxon>
        <taxon>Pseudomonadota</taxon>
        <taxon>Gammaproteobacteria</taxon>
        <taxon>Vibrionales</taxon>
        <taxon>Vibrionaceae</taxon>
        <taxon>Photobacterium</taxon>
    </lineage>
</organism>
<dbReference type="AlphaFoldDB" id="A0A2S7VM72"/>
<keyword evidence="14" id="KW-0969">Cilium</keyword>
<dbReference type="Proteomes" id="UP000238730">
    <property type="component" value="Unassembled WGS sequence"/>
</dbReference>
<dbReference type="GO" id="GO:0003774">
    <property type="term" value="F:cytoskeletal motor activity"/>
    <property type="evidence" value="ECO:0007669"/>
    <property type="project" value="InterPro"/>
</dbReference>
<dbReference type="GO" id="GO:0071973">
    <property type="term" value="P:bacterial-type flagellum-dependent cell motility"/>
    <property type="evidence" value="ECO:0007669"/>
    <property type="project" value="InterPro"/>
</dbReference>
<gene>
    <name evidence="14" type="primary">fliG</name>
    <name evidence="14" type="ORF">BTO08_21445</name>
</gene>
<feature type="domain" description="Flagellar motor switch protein FliG middle" evidence="12">
    <location>
        <begin position="128"/>
        <end position="200"/>
    </location>
</feature>
<reference evidence="14 15" key="1">
    <citation type="submission" date="2016-12" db="EMBL/GenBank/DDBJ databases">
        <title>Diversity of luminous bacteria.</title>
        <authorList>
            <person name="Yoshizawa S."/>
            <person name="Kogure K."/>
        </authorList>
    </citation>
    <scope>NUCLEOTIDE SEQUENCE [LARGE SCALE GENOMIC DNA]</scope>
    <source>
        <strain evidence="14 15">LC1-200</strain>
    </source>
</reference>
<keyword evidence="8" id="KW-0472">Membrane</keyword>
<dbReference type="Pfam" id="PF01706">
    <property type="entry name" value="FliG_C"/>
    <property type="match status" value="1"/>
</dbReference>
<dbReference type="Gene3D" id="1.10.220.30">
    <property type="match status" value="3"/>
</dbReference>
<dbReference type="PANTHER" id="PTHR30534:SF0">
    <property type="entry name" value="FLAGELLAR MOTOR SWITCH PROTEIN FLIG"/>
    <property type="match status" value="1"/>
</dbReference>
<comment type="function">
    <text evidence="10">FliG is one of three proteins (FliG, FliN, FliM) that forms the rotor-mounted switch complex (C ring), located at the base of the basal body. This complex interacts with the CheY and CheZ chemotaxis proteins, in addition to contacting components of the motor that determine the direction of flagellar rotation.</text>
</comment>
<sequence>MSQSQTKNQTDSKAPALTYVDKTAVVLLGMGEDAAAEVLKHFSRDEVQRVTRSMAALSGIQSDSAKGVIQHFFEDFRAHSGIRGASKEYLSNTLRKALGNDLAKGLLNNIYGDELRNNMQRLQWVDAELLAKYVSQEHPQMQAIFLAYLPPETSSKVLAKMPVDYHDELLYRVAQLDEIDHDVAADLHDLIERCIAHMSQAQNAPILGTKQVADIINRFEGDRGQLMELLRLHDEDMVNEIETNMFDFMVLGRQKESTMDRLVQEVPVATWVIALKGAEISLQQAIKRSMPQRMVKTLEDEMALKGAVPVSEVERARNAIMDQVRELAENGEIDLQLYQEMTVE</sequence>
<dbReference type="GO" id="GO:0006935">
    <property type="term" value="P:chemotaxis"/>
    <property type="evidence" value="ECO:0007669"/>
    <property type="project" value="UniProtKB-KW"/>
</dbReference>
<evidence type="ECO:0000256" key="2">
    <source>
        <dbReference type="ARBA" id="ARBA00004515"/>
    </source>
</evidence>
<dbReference type="InterPro" id="IPR023087">
    <property type="entry name" value="Flg_Motor_Flig_C"/>
</dbReference>
<evidence type="ECO:0000256" key="4">
    <source>
        <dbReference type="ARBA" id="ARBA00021870"/>
    </source>
</evidence>
<keyword evidence="5" id="KW-1003">Cell membrane</keyword>
<accession>A0A2S7VM72</accession>
<dbReference type="PANTHER" id="PTHR30534">
    <property type="entry name" value="FLAGELLAR MOTOR SWITCH PROTEIN FLIG"/>
    <property type="match status" value="1"/>
</dbReference>
<evidence type="ECO:0000256" key="10">
    <source>
        <dbReference type="ARBA" id="ARBA00025598"/>
    </source>
</evidence>
<evidence type="ECO:0000256" key="9">
    <source>
        <dbReference type="ARBA" id="ARBA00023143"/>
    </source>
</evidence>
<dbReference type="InterPro" id="IPR032779">
    <property type="entry name" value="FliG_M"/>
</dbReference>
<evidence type="ECO:0000256" key="5">
    <source>
        <dbReference type="ARBA" id="ARBA00022475"/>
    </source>
</evidence>
<comment type="similarity">
    <text evidence="3">Belongs to the FliG family.</text>
</comment>
<evidence type="ECO:0000256" key="8">
    <source>
        <dbReference type="ARBA" id="ARBA00023136"/>
    </source>
</evidence>
<dbReference type="InterPro" id="IPR000090">
    <property type="entry name" value="Flg_Motor_Flig"/>
</dbReference>
<evidence type="ECO:0000259" key="12">
    <source>
        <dbReference type="Pfam" id="PF14841"/>
    </source>
</evidence>
<dbReference type="GO" id="GO:0005886">
    <property type="term" value="C:plasma membrane"/>
    <property type="evidence" value="ECO:0007669"/>
    <property type="project" value="UniProtKB-SubCell"/>
</dbReference>
<dbReference type="EMBL" id="MSCJ01000003">
    <property type="protein sequence ID" value="PQJ62780.1"/>
    <property type="molecule type" value="Genomic_DNA"/>
</dbReference>
<feature type="domain" description="Flagellar motor switch protein FliG N-terminal" evidence="13">
    <location>
        <begin position="17"/>
        <end position="113"/>
    </location>
</feature>
<proteinExistence type="inferred from homology"/>
<keyword evidence="6" id="KW-0145">Chemotaxis</keyword>
<dbReference type="InterPro" id="IPR028263">
    <property type="entry name" value="FliG_N"/>
</dbReference>
<dbReference type="GO" id="GO:0009425">
    <property type="term" value="C:bacterial-type flagellum basal body"/>
    <property type="evidence" value="ECO:0007669"/>
    <property type="project" value="UniProtKB-SubCell"/>
</dbReference>
<evidence type="ECO:0000256" key="7">
    <source>
        <dbReference type="ARBA" id="ARBA00022779"/>
    </source>
</evidence>